<feature type="transmembrane region" description="Helical" evidence="6">
    <location>
        <begin position="167"/>
        <end position="186"/>
    </location>
</feature>
<keyword evidence="8" id="KW-1185">Reference proteome</keyword>
<dbReference type="GO" id="GO:0019899">
    <property type="term" value="F:enzyme binding"/>
    <property type="evidence" value="ECO:0007669"/>
    <property type="project" value="TreeGrafter"/>
</dbReference>
<keyword evidence="4 6" id="KW-1133">Transmembrane helix</keyword>
<dbReference type="InterPro" id="IPR006214">
    <property type="entry name" value="Bax_inhibitor_1-related"/>
</dbReference>
<sequence>MDVNSFFRTLNVKMEPSLQVHMKNVYACVSMATLSAAVGAFIHVFTGILSGGILSALGSIGFMMALMNTPDDGKNTKTRLGYLMAFAFLSGLGLGPILDVAIALNPAIVPTAFFSTCLVFTCFTLASMFSDQRRFIYLGGSLMSLLSFMTLAAFLNIFMGSYLLFKAHIYLGLVVMCLFILFDTQVIMEKRRNGDRDYIWHSICLFLDLIQVFRYLLAILADKEGNKKKK</sequence>
<keyword evidence="3 6" id="KW-0812">Transmembrane</keyword>
<accession>A0A8X6H888</accession>
<feature type="transmembrane region" description="Helical" evidence="6">
    <location>
        <begin position="135"/>
        <end position="155"/>
    </location>
</feature>
<dbReference type="Pfam" id="PF01027">
    <property type="entry name" value="Bax1-I"/>
    <property type="match status" value="1"/>
</dbReference>
<dbReference type="CDD" id="cd10430">
    <property type="entry name" value="BI-1"/>
    <property type="match status" value="1"/>
</dbReference>
<dbReference type="AlphaFoldDB" id="A0A8X6H888"/>
<feature type="transmembrane region" description="Helical" evidence="6">
    <location>
        <begin position="24"/>
        <end position="42"/>
    </location>
</feature>
<proteinExistence type="inferred from homology"/>
<dbReference type="GO" id="GO:2001234">
    <property type="term" value="P:negative regulation of apoptotic signaling pathway"/>
    <property type="evidence" value="ECO:0007669"/>
    <property type="project" value="TreeGrafter"/>
</dbReference>
<evidence type="ECO:0000256" key="5">
    <source>
        <dbReference type="ARBA" id="ARBA00023136"/>
    </source>
</evidence>
<dbReference type="GO" id="GO:0033119">
    <property type="term" value="P:negative regulation of RNA splicing"/>
    <property type="evidence" value="ECO:0007669"/>
    <property type="project" value="TreeGrafter"/>
</dbReference>
<evidence type="ECO:0000313" key="8">
    <source>
        <dbReference type="Proteomes" id="UP000887116"/>
    </source>
</evidence>
<feature type="transmembrane region" description="Helical" evidence="6">
    <location>
        <begin position="80"/>
        <end position="102"/>
    </location>
</feature>
<feature type="transmembrane region" description="Helical" evidence="6">
    <location>
        <begin position="198"/>
        <end position="221"/>
    </location>
</feature>
<dbReference type="EMBL" id="BMAO01027526">
    <property type="protein sequence ID" value="GFR17793.1"/>
    <property type="molecule type" value="Genomic_DNA"/>
</dbReference>
<evidence type="ECO:0000256" key="6">
    <source>
        <dbReference type="RuleBase" id="RU004379"/>
    </source>
</evidence>
<comment type="subcellular location">
    <subcellularLocation>
        <location evidence="1">Membrane</location>
        <topology evidence="1">Multi-pass membrane protein</topology>
    </subcellularLocation>
</comment>
<keyword evidence="5 6" id="KW-0472">Membrane</keyword>
<dbReference type="Proteomes" id="UP000887116">
    <property type="component" value="Unassembled WGS sequence"/>
</dbReference>
<feature type="transmembrane region" description="Helical" evidence="6">
    <location>
        <begin position="48"/>
        <end position="68"/>
    </location>
</feature>
<evidence type="ECO:0000256" key="2">
    <source>
        <dbReference type="ARBA" id="ARBA00010350"/>
    </source>
</evidence>
<comment type="caution">
    <text evidence="7">The sequence shown here is derived from an EMBL/GenBank/DDBJ whole genome shotgun (WGS) entry which is preliminary data.</text>
</comment>
<reference evidence="7" key="1">
    <citation type="submission" date="2020-07" db="EMBL/GenBank/DDBJ databases">
        <title>Multicomponent nature underlies the extraordinary mechanical properties of spider dragline silk.</title>
        <authorList>
            <person name="Kono N."/>
            <person name="Nakamura H."/>
            <person name="Mori M."/>
            <person name="Yoshida Y."/>
            <person name="Ohtoshi R."/>
            <person name="Malay A.D."/>
            <person name="Moran D.A.P."/>
            <person name="Tomita M."/>
            <person name="Numata K."/>
            <person name="Arakawa K."/>
        </authorList>
    </citation>
    <scope>NUCLEOTIDE SEQUENCE</scope>
</reference>
<dbReference type="GO" id="GO:0031966">
    <property type="term" value="C:mitochondrial membrane"/>
    <property type="evidence" value="ECO:0007669"/>
    <property type="project" value="TreeGrafter"/>
</dbReference>
<organism evidence="7 8">
    <name type="scientific">Trichonephila clavata</name>
    <name type="common">Joro spider</name>
    <name type="synonym">Nephila clavata</name>
    <dbReference type="NCBI Taxonomy" id="2740835"/>
    <lineage>
        <taxon>Eukaryota</taxon>
        <taxon>Metazoa</taxon>
        <taxon>Ecdysozoa</taxon>
        <taxon>Arthropoda</taxon>
        <taxon>Chelicerata</taxon>
        <taxon>Arachnida</taxon>
        <taxon>Araneae</taxon>
        <taxon>Araneomorphae</taxon>
        <taxon>Entelegynae</taxon>
        <taxon>Araneoidea</taxon>
        <taxon>Nephilidae</taxon>
        <taxon>Trichonephila</taxon>
    </lineage>
</organism>
<dbReference type="GO" id="GO:0034620">
    <property type="term" value="P:cellular response to unfolded protein"/>
    <property type="evidence" value="ECO:0007669"/>
    <property type="project" value="TreeGrafter"/>
</dbReference>
<evidence type="ECO:0000256" key="4">
    <source>
        <dbReference type="ARBA" id="ARBA00022989"/>
    </source>
</evidence>
<evidence type="ECO:0000256" key="3">
    <source>
        <dbReference type="ARBA" id="ARBA00022692"/>
    </source>
</evidence>
<feature type="transmembrane region" description="Helical" evidence="6">
    <location>
        <begin position="108"/>
        <end position="128"/>
    </location>
</feature>
<gene>
    <name evidence="7" type="primary">TMBIM6</name>
    <name evidence="7" type="ORF">TNCT_282321</name>
</gene>
<name>A0A8X6H888_TRICU</name>
<dbReference type="OrthoDB" id="1277691at2759"/>
<comment type="similarity">
    <text evidence="2 6">Belongs to the BI1 family.</text>
</comment>
<evidence type="ECO:0000313" key="7">
    <source>
        <dbReference type="EMBL" id="GFR17793.1"/>
    </source>
</evidence>
<dbReference type="PANTHER" id="PTHR23291">
    <property type="entry name" value="BAX INHIBITOR-RELATED"/>
    <property type="match status" value="1"/>
</dbReference>
<protein>
    <submittedName>
        <fullName evidence="7">Bax inhibitor 1</fullName>
    </submittedName>
</protein>
<dbReference type="PANTHER" id="PTHR23291:SF32">
    <property type="entry name" value="BAX INHIBITOR 1"/>
    <property type="match status" value="1"/>
</dbReference>
<evidence type="ECO:0000256" key="1">
    <source>
        <dbReference type="ARBA" id="ARBA00004141"/>
    </source>
</evidence>